<organism evidence="2 3">
    <name type="scientific">Neonectria punicea</name>
    <dbReference type="NCBI Taxonomy" id="979145"/>
    <lineage>
        <taxon>Eukaryota</taxon>
        <taxon>Fungi</taxon>
        <taxon>Dikarya</taxon>
        <taxon>Ascomycota</taxon>
        <taxon>Pezizomycotina</taxon>
        <taxon>Sordariomycetes</taxon>
        <taxon>Hypocreomycetidae</taxon>
        <taxon>Hypocreales</taxon>
        <taxon>Nectriaceae</taxon>
        <taxon>Neonectria</taxon>
    </lineage>
</organism>
<comment type="caution">
    <text evidence="2">The sequence shown here is derived from an EMBL/GenBank/DDBJ whole genome shotgun (WGS) entry which is preliminary data.</text>
</comment>
<feature type="region of interest" description="Disordered" evidence="1">
    <location>
        <begin position="1"/>
        <end position="22"/>
    </location>
</feature>
<evidence type="ECO:0000256" key="1">
    <source>
        <dbReference type="SAM" id="MobiDB-lite"/>
    </source>
</evidence>
<dbReference type="Proteomes" id="UP001498476">
    <property type="component" value="Unassembled WGS sequence"/>
</dbReference>
<proteinExistence type="predicted"/>
<sequence>MSNNSHTSQASTSQVAPKLPPPSLDFEAAVLRKMQTKLAIKEMEKLDAQDKSLGLARNVRRAKARKELKRETALLQCPGPGRTGESSSETCHSGVTQLVEREERTVEPCNDTRENYQIMSVCGTKPESEHVHLYEDIKRSILGVCFSNAIVDKIPPRQPKWDGSQDDLHRIFKYVEADMAVPENKKVDKVLQWHLAMYMWKLIHDLVIARRARIQDPYLACLVVHQSFEYLQDAIRPFVKQTIYHAKFEYMLFSIIMKAKRLGEVLLKHRNASWSFTVPYNMRGKLANQRLPCPWKNGMWMVDLWGSTHQDDASLDMIRWVVFGPMAASVMDDNHQCRLIWIETKPWAIVYRPEKNQKALGL</sequence>
<name>A0ABR1H645_9HYPO</name>
<gene>
    <name evidence="2" type="ORF">QQX98_005303</name>
</gene>
<reference evidence="2 3" key="1">
    <citation type="journal article" date="2025" name="Microbiol. Resour. Announc.">
        <title>Draft genome sequences for Neonectria magnoliae and Neonectria punicea, canker pathogens of Liriodendron tulipifera and Acer saccharum in West Virginia.</title>
        <authorList>
            <person name="Petronek H.M."/>
            <person name="Kasson M.T."/>
            <person name="Metheny A.M."/>
            <person name="Stauder C.M."/>
            <person name="Lovett B."/>
            <person name="Lynch S.C."/>
            <person name="Garnas J.R."/>
            <person name="Kasson L.R."/>
            <person name="Stajich J.E."/>
        </authorList>
    </citation>
    <scope>NUCLEOTIDE SEQUENCE [LARGE SCALE GENOMIC DNA]</scope>
    <source>
        <strain evidence="2 3">NRRL 64653</strain>
    </source>
</reference>
<feature type="compositionally biased region" description="Polar residues" evidence="1">
    <location>
        <begin position="1"/>
        <end position="15"/>
    </location>
</feature>
<protein>
    <submittedName>
        <fullName evidence="2">Uncharacterized protein</fullName>
    </submittedName>
</protein>
<dbReference type="EMBL" id="JAZAVJ010000070">
    <property type="protein sequence ID" value="KAK7416358.1"/>
    <property type="molecule type" value="Genomic_DNA"/>
</dbReference>
<keyword evidence="3" id="KW-1185">Reference proteome</keyword>
<evidence type="ECO:0000313" key="2">
    <source>
        <dbReference type="EMBL" id="KAK7416358.1"/>
    </source>
</evidence>
<evidence type="ECO:0000313" key="3">
    <source>
        <dbReference type="Proteomes" id="UP001498476"/>
    </source>
</evidence>
<accession>A0ABR1H645</accession>